<evidence type="ECO:0000313" key="10">
    <source>
        <dbReference type="EMBL" id="PVD23715.1"/>
    </source>
</evidence>
<dbReference type="Proteomes" id="UP000245119">
    <property type="component" value="Linkage Group LG10"/>
</dbReference>
<dbReference type="Pfam" id="PF00096">
    <property type="entry name" value="zf-C2H2"/>
    <property type="match status" value="3"/>
</dbReference>
<dbReference type="GO" id="GO:0008270">
    <property type="term" value="F:zinc ion binding"/>
    <property type="evidence" value="ECO:0007669"/>
    <property type="project" value="UniProtKB-KW"/>
</dbReference>
<dbReference type="PANTHER" id="PTHR45718">
    <property type="entry name" value="TRANSCRIPTIONAL ACTIVATOR CUBITUS INTERRUPTUS"/>
    <property type="match status" value="1"/>
</dbReference>
<keyword evidence="2" id="KW-0479">Metal-binding</keyword>
<feature type="region of interest" description="Disordered" evidence="8">
    <location>
        <begin position="1"/>
        <end position="26"/>
    </location>
</feature>
<dbReference type="GO" id="GO:0000981">
    <property type="term" value="F:DNA-binding transcription factor activity, RNA polymerase II-specific"/>
    <property type="evidence" value="ECO:0007669"/>
    <property type="project" value="TreeGrafter"/>
</dbReference>
<organism evidence="10 11">
    <name type="scientific">Pomacea canaliculata</name>
    <name type="common">Golden apple snail</name>
    <dbReference type="NCBI Taxonomy" id="400727"/>
    <lineage>
        <taxon>Eukaryota</taxon>
        <taxon>Metazoa</taxon>
        <taxon>Spiralia</taxon>
        <taxon>Lophotrochozoa</taxon>
        <taxon>Mollusca</taxon>
        <taxon>Gastropoda</taxon>
        <taxon>Caenogastropoda</taxon>
        <taxon>Architaenioglossa</taxon>
        <taxon>Ampullarioidea</taxon>
        <taxon>Ampullariidae</taxon>
        <taxon>Pomacea</taxon>
    </lineage>
</organism>
<feature type="compositionally biased region" description="Gly residues" evidence="8">
    <location>
        <begin position="1"/>
        <end position="19"/>
    </location>
</feature>
<protein>
    <recommendedName>
        <fullName evidence="9">C2H2-type domain-containing protein</fullName>
    </recommendedName>
</protein>
<dbReference type="OrthoDB" id="3214149at2759"/>
<feature type="region of interest" description="Disordered" evidence="8">
    <location>
        <begin position="838"/>
        <end position="937"/>
    </location>
</feature>
<evidence type="ECO:0000256" key="8">
    <source>
        <dbReference type="SAM" id="MobiDB-lite"/>
    </source>
</evidence>
<dbReference type="GO" id="GO:0000978">
    <property type="term" value="F:RNA polymerase II cis-regulatory region sequence-specific DNA binding"/>
    <property type="evidence" value="ECO:0007669"/>
    <property type="project" value="TreeGrafter"/>
</dbReference>
<comment type="subcellular location">
    <subcellularLocation>
        <location evidence="1">Nucleus</location>
    </subcellularLocation>
</comment>
<evidence type="ECO:0000256" key="2">
    <source>
        <dbReference type="ARBA" id="ARBA00022723"/>
    </source>
</evidence>
<feature type="domain" description="C2H2-type" evidence="9">
    <location>
        <begin position="782"/>
        <end position="811"/>
    </location>
</feature>
<dbReference type="STRING" id="400727.A0A2T7NRA7"/>
<proteinExistence type="predicted"/>
<keyword evidence="3" id="KW-0677">Repeat</keyword>
<feature type="region of interest" description="Disordered" evidence="8">
    <location>
        <begin position="280"/>
        <end position="362"/>
    </location>
</feature>
<feature type="domain" description="C2H2-type" evidence="9">
    <location>
        <begin position="694"/>
        <end position="721"/>
    </location>
</feature>
<dbReference type="PROSITE" id="PS50157">
    <property type="entry name" value="ZINC_FINGER_C2H2_2"/>
    <property type="match status" value="5"/>
</dbReference>
<feature type="compositionally biased region" description="Pro residues" evidence="8">
    <location>
        <begin position="605"/>
        <end position="614"/>
    </location>
</feature>
<evidence type="ECO:0000256" key="3">
    <source>
        <dbReference type="ARBA" id="ARBA00022737"/>
    </source>
</evidence>
<evidence type="ECO:0000256" key="4">
    <source>
        <dbReference type="ARBA" id="ARBA00022771"/>
    </source>
</evidence>
<comment type="caution">
    <text evidence="10">The sequence shown here is derived from an EMBL/GenBank/DDBJ whole genome shotgun (WGS) entry which is preliminary data.</text>
</comment>
<dbReference type="Pfam" id="PF23561">
    <property type="entry name" value="zf-C2H2_15"/>
    <property type="match status" value="1"/>
</dbReference>
<feature type="domain" description="C2H2-type" evidence="9">
    <location>
        <begin position="722"/>
        <end position="751"/>
    </location>
</feature>
<feature type="compositionally biased region" description="Basic residues" evidence="8">
    <location>
        <begin position="570"/>
        <end position="589"/>
    </location>
</feature>
<feature type="region of interest" description="Disordered" evidence="8">
    <location>
        <begin position="384"/>
        <end position="411"/>
    </location>
</feature>
<evidence type="ECO:0000256" key="5">
    <source>
        <dbReference type="ARBA" id="ARBA00022833"/>
    </source>
</evidence>
<dbReference type="InterPro" id="IPR036236">
    <property type="entry name" value="Znf_C2H2_sf"/>
</dbReference>
<dbReference type="InterPro" id="IPR043359">
    <property type="entry name" value="GLI-like"/>
</dbReference>
<feature type="domain" description="C2H2-type" evidence="9">
    <location>
        <begin position="655"/>
        <end position="685"/>
    </location>
</feature>
<dbReference type="AlphaFoldDB" id="A0A2T7NRA7"/>
<dbReference type="Gene3D" id="3.30.160.60">
    <property type="entry name" value="Classic Zinc Finger"/>
    <property type="match status" value="5"/>
</dbReference>
<dbReference type="SMART" id="SM00355">
    <property type="entry name" value="ZnF_C2H2"/>
    <property type="match status" value="5"/>
</dbReference>
<evidence type="ECO:0000256" key="1">
    <source>
        <dbReference type="ARBA" id="ARBA00004123"/>
    </source>
</evidence>
<evidence type="ECO:0000256" key="7">
    <source>
        <dbReference type="PROSITE-ProRule" id="PRU00042"/>
    </source>
</evidence>
<dbReference type="InterPro" id="IPR013087">
    <property type="entry name" value="Znf_C2H2_type"/>
</dbReference>
<dbReference type="SUPFAM" id="SSF57667">
    <property type="entry name" value="beta-beta-alpha zinc fingers"/>
    <property type="match status" value="3"/>
</dbReference>
<dbReference type="PANTHER" id="PTHR45718:SF7">
    <property type="entry name" value="C2H2-TYPE DOMAIN-CONTAINING PROTEIN"/>
    <property type="match status" value="1"/>
</dbReference>
<feature type="region of interest" description="Disordered" evidence="8">
    <location>
        <begin position="795"/>
        <end position="823"/>
    </location>
</feature>
<dbReference type="FunFam" id="3.30.160.60:FF:000359">
    <property type="entry name" value="GLIS family zinc finger 2"/>
    <property type="match status" value="1"/>
</dbReference>
<name>A0A2T7NRA7_POMCA</name>
<reference evidence="10 11" key="1">
    <citation type="submission" date="2018-04" db="EMBL/GenBank/DDBJ databases">
        <title>The genome of golden apple snail Pomacea canaliculata provides insight into stress tolerance and invasive adaptation.</title>
        <authorList>
            <person name="Liu C."/>
            <person name="Liu B."/>
            <person name="Ren Y."/>
            <person name="Zhang Y."/>
            <person name="Wang H."/>
            <person name="Li S."/>
            <person name="Jiang F."/>
            <person name="Yin L."/>
            <person name="Zhang G."/>
            <person name="Qian W."/>
            <person name="Fan W."/>
        </authorList>
    </citation>
    <scope>NUCLEOTIDE SEQUENCE [LARGE SCALE GENOMIC DNA]</scope>
    <source>
        <strain evidence="10">SZHN2017</strain>
        <tissue evidence="10">Muscle</tissue>
    </source>
</reference>
<dbReference type="FunFam" id="3.30.160.60:FF:000031">
    <property type="entry name" value="GLI family zinc finger 3"/>
    <property type="match status" value="1"/>
</dbReference>
<dbReference type="PROSITE" id="PS00028">
    <property type="entry name" value="ZINC_FINGER_C2H2_1"/>
    <property type="match status" value="4"/>
</dbReference>
<evidence type="ECO:0000256" key="6">
    <source>
        <dbReference type="ARBA" id="ARBA00023242"/>
    </source>
</evidence>
<evidence type="ECO:0000313" key="11">
    <source>
        <dbReference type="Proteomes" id="UP000245119"/>
    </source>
</evidence>
<evidence type="ECO:0000259" key="9">
    <source>
        <dbReference type="PROSITE" id="PS50157"/>
    </source>
</evidence>
<dbReference type="EMBL" id="PZQS01000010">
    <property type="protein sequence ID" value="PVD23715.1"/>
    <property type="molecule type" value="Genomic_DNA"/>
</dbReference>
<keyword evidence="5" id="KW-0862">Zinc</keyword>
<dbReference type="OMA" id="HVFLEPF"/>
<feature type="compositionally biased region" description="Polar residues" evidence="8">
    <location>
        <begin position="200"/>
        <end position="250"/>
    </location>
</feature>
<feature type="region of interest" description="Disordered" evidence="8">
    <location>
        <begin position="199"/>
        <end position="260"/>
    </location>
</feature>
<accession>A0A2T7NRA7</accession>
<keyword evidence="11" id="KW-1185">Reference proteome</keyword>
<feature type="region of interest" description="Disordered" evidence="8">
    <location>
        <begin position="153"/>
        <end position="175"/>
    </location>
</feature>
<feature type="compositionally biased region" description="Polar residues" evidence="8">
    <location>
        <begin position="322"/>
        <end position="350"/>
    </location>
</feature>
<keyword evidence="4 7" id="KW-0863">Zinc-finger</keyword>
<keyword evidence="6" id="KW-0539">Nucleus</keyword>
<gene>
    <name evidence="10" type="ORF">C0Q70_16988</name>
</gene>
<dbReference type="FunFam" id="3.30.160.60:FF:000048">
    <property type="entry name" value="GLI family zinc finger 3"/>
    <property type="match status" value="1"/>
</dbReference>
<dbReference type="InterPro" id="IPR056436">
    <property type="entry name" value="Znf-C2H2_ZIC1-5/GLI1-3-like"/>
</dbReference>
<feature type="compositionally biased region" description="Low complexity" evidence="8">
    <location>
        <begin position="387"/>
        <end position="403"/>
    </location>
</feature>
<feature type="compositionally biased region" description="Polar residues" evidence="8">
    <location>
        <begin position="890"/>
        <end position="909"/>
    </location>
</feature>
<feature type="compositionally biased region" description="Polar residues" evidence="8">
    <location>
        <begin position="856"/>
        <end position="882"/>
    </location>
</feature>
<sequence length="1076" mass="115808">MNGHGPGRGLAGGAGGAKGGKLQHDHSSVPMLCIQSETPVPNSTQTPGSLKTMGLGGGAENLPALSSARSLINGGVPSPQASPRFGQAAGPGFEQKQVPASNGFHRTAGAHFTRVHPGFAGKPARTEVSNGMYGPQIIPLNPRQANGQIHNHQHHNQHHNYNHGVRQMGGAQQPSHLRSAMIDLAASGSMVAEHLHLPTQRLQTHTPTPSEISSITARSVSSPRQTINTPLSLTSDRASLSTPGTFSNSGTAGGGGADRHVFLEPLPKQQEWQHFKTLPSVATPHGAGSVASGSEMEQSLHLGGVGGGGSSGSAVSHYPGSCTLSPNQGFDTSPFPSRFTTPRHSANGHSRTSHKRALSISPSLSDGLDLSQLIRISPTSLTLLNNSQGSSSSGSPQPGQPGSFSHMVRNSSPYPLTHCGGQRFLGAFTPQHSASLGPSLKPDGDSFFSMGPPECAGSYLSDFMSTNACVARFSEMPYIENSYANGYMPTLGQTSGLQQQQPPLQNMATGVPHSTFAPNLGLGMDTGQAAAVASVPGMSVMSSVGSNLLGNGLSMRPPPSYIEAVEQQQHHHQHQHPHQHQHQHPHHHQQQLPMSMAAVQHQQPQHPPSHPHPQPQQQQQQPQVKQDSVTALSHFLNQPEVGEEELVGEDDGGTMTCQWYECRLKFREQDELVRHIEKAHIDQRKGEDFTCYWAGCQRHGRSFNARYKLLIHMRVHSGEKPNKCTFEGCNKAFSRLENLKIHLRSHTGERPYLCQHDGCNKSFSNSSDRAKHQRTHQDTKPYACSVPGCSKRYTDPSSLRKHFKNHSREQQQKKRMKKDGELSLGGDILNDCLTIHQLRPEGSPMDHTDSGLGRSPHSSVPGTSSDIYPSINFSSTHSSRCGTASGGGSLNTQQSPASMQGSPMNTSTLGILEESNESMGGYSPASQSMLSPRPLPPIPTRSHMVGMPGMQGAYGQNTYHYGHHLQGGMMASYPQSMPRQTYLPNAGPYTSTNSCRMGAMQAQRMMYSQNFDEQLLNIPPDGVHTSFPQPGMDSDMVPTVESIQVPPEPSVQQYLQLTAVNRCNSRLSAVYADGST</sequence>
<feature type="domain" description="C2H2-type" evidence="9">
    <location>
        <begin position="752"/>
        <end position="781"/>
    </location>
</feature>
<feature type="region of interest" description="Disordered" evidence="8">
    <location>
        <begin position="565"/>
        <end position="628"/>
    </location>
</feature>
<dbReference type="GO" id="GO:0005634">
    <property type="term" value="C:nucleus"/>
    <property type="evidence" value="ECO:0007669"/>
    <property type="project" value="UniProtKB-SubCell"/>
</dbReference>